<dbReference type="EMBL" id="VCHX02000168">
    <property type="protein sequence ID" value="TPQ18828.1"/>
    <property type="molecule type" value="Genomic_DNA"/>
</dbReference>
<dbReference type="GO" id="GO:0016491">
    <property type="term" value="F:oxidoreductase activity"/>
    <property type="evidence" value="ECO:0007669"/>
    <property type="project" value="InterPro"/>
</dbReference>
<reference evidence="2 3" key="1">
    <citation type="submission" date="2019-06" db="EMBL/GenBank/DDBJ databases">
        <title>Streptomyces sporangiiformans sp. nov., a novel actinomycete isolated from soil in Mount Song.</title>
        <authorList>
            <person name="Han L."/>
        </authorList>
    </citation>
    <scope>NUCLEOTIDE SEQUENCE [LARGE SCALE GENOMIC DNA]</scope>
    <source>
        <strain evidence="2 3">NEAU-SSA 1</strain>
    </source>
</reference>
<dbReference type="InterPro" id="IPR051397">
    <property type="entry name" value="Zn-ADH-like_protein"/>
</dbReference>
<dbReference type="RefSeq" id="WP_119103456.1">
    <property type="nucleotide sequence ID" value="NZ_QXMJ01000168.1"/>
</dbReference>
<dbReference type="CDD" id="cd08273">
    <property type="entry name" value="MDR8"/>
    <property type="match status" value="1"/>
</dbReference>
<dbReference type="SMART" id="SM00829">
    <property type="entry name" value="PKS_ER"/>
    <property type="match status" value="1"/>
</dbReference>
<keyword evidence="3" id="KW-1185">Reference proteome</keyword>
<sequence>MKRVVVDHFGGPEVLRVVEDDDPRPGPGEVCVRVLAAGVSFTDAQLRAGTYLGVPKPPFTPGYELVGVVEELGPGCSRLREGDRIGALTVWGADAERVCVPEAEAVEVPEDLDPAEVMSLVFTYMTAYQLLHRVAKVRSGETVLVHGAAGRVGTAILELGAEAGLRLYGTASARDRAAVERLGAEAIDYRGEDFLARVRALPGKGVDVVLDGLGGAVSLRSFRALRPGGRLVLYGHYATLSHGRKSRRAWAEWYAATATLWLWGLLSSRRRVLAYRIQKMRDRHQALPMAGGHRALPVGGGPRDPDGFREDFRALLELLREARIHPVVAERLPLSDARRAHEMLGRSAAKGKLVLVP</sequence>
<proteinExistence type="predicted"/>
<dbReference type="InterPro" id="IPR020843">
    <property type="entry name" value="ER"/>
</dbReference>
<dbReference type="Gene3D" id="3.40.50.720">
    <property type="entry name" value="NAD(P)-binding Rossmann-like Domain"/>
    <property type="match status" value="1"/>
</dbReference>
<dbReference type="SUPFAM" id="SSF50129">
    <property type="entry name" value="GroES-like"/>
    <property type="match status" value="1"/>
</dbReference>
<dbReference type="InterPro" id="IPR011032">
    <property type="entry name" value="GroES-like_sf"/>
</dbReference>
<dbReference type="Proteomes" id="UP000317378">
    <property type="component" value="Unassembled WGS sequence"/>
</dbReference>
<evidence type="ECO:0000259" key="1">
    <source>
        <dbReference type="SMART" id="SM00829"/>
    </source>
</evidence>
<dbReference type="InterPro" id="IPR036291">
    <property type="entry name" value="NAD(P)-bd_dom_sf"/>
</dbReference>
<comment type="caution">
    <text evidence="2">The sequence shown here is derived from an EMBL/GenBank/DDBJ whole genome shotgun (WGS) entry which is preliminary data.</text>
</comment>
<protein>
    <submittedName>
        <fullName evidence="2">Zinc-binding dehydrogenase</fullName>
    </submittedName>
</protein>
<name>A0A505DE40_9ACTN</name>
<dbReference type="Pfam" id="PF13602">
    <property type="entry name" value="ADH_zinc_N_2"/>
    <property type="match status" value="1"/>
</dbReference>
<evidence type="ECO:0000313" key="2">
    <source>
        <dbReference type="EMBL" id="TPQ18828.1"/>
    </source>
</evidence>
<gene>
    <name evidence="2" type="ORF">FGD71_028760</name>
</gene>
<dbReference type="PANTHER" id="PTHR43677:SF4">
    <property type="entry name" value="QUINONE OXIDOREDUCTASE-LIKE PROTEIN 2"/>
    <property type="match status" value="1"/>
</dbReference>
<feature type="domain" description="Enoyl reductase (ER)" evidence="1">
    <location>
        <begin position="10"/>
        <end position="355"/>
    </location>
</feature>
<dbReference type="OrthoDB" id="2665481at2"/>
<dbReference type="Pfam" id="PF08240">
    <property type="entry name" value="ADH_N"/>
    <property type="match status" value="1"/>
</dbReference>
<evidence type="ECO:0000313" key="3">
    <source>
        <dbReference type="Proteomes" id="UP000317378"/>
    </source>
</evidence>
<accession>A0A505DE40</accession>
<organism evidence="2 3">
    <name type="scientific">Streptomyces sporangiiformans</name>
    <dbReference type="NCBI Taxonomy" id="2315329"/>
    <lineage>
        <taxon>Bacteria</taxon>
        <taxon>Bacillati</taxon>
        <taxon>Actinomycetota</taxon>
        <taxon>Actinomycetes</taxon>
        <taxon>Kitasatosporales</taxon>
        <taxon>Streptomycetaceae</taxon>
        <taxon>Streptomyces</taxon>
    </lineage>
</organism>
<dbReference type="SUPFAM" id="SSF51735">
    <property type="entry name" value="NAD(P)-binding Rossmann-fold domains"/>
    <property type="match status" value="1"/>
</dbReference>
<dbReference type="AlphaFoldDB" id="A0A505DE40"/>
<dbReference type="Gene3D" id="3.90.180.10">
    <property type="entry name" value="Medium-chain alcohol dehydrogenases, catalytic domain"/>
    <property type="match status" value="2"/>
</dbReference>
<dbReference type="InterPro" id="IPR013154">
    <property type="entry name" value="ADH-like_N"/>
</dbReference>
<dbReference type="PANTHER" id="PTHR43677">
    <property type="entry name" value="SHORT-CHAIN DEHYDROGENASE/REDUCTASE"/>
    <property type="match status" value="1"/>
</dbReference>